<protein>
    <submittedName>
        <fullName evidence="1">Uncharacterized protein</fullName>
    </submittedName>
</protein>
<dbReference type="EMBL" id="UINC01085088">
    <property type="protein sequence ID" value="SVC32298.1"/>
    <property type="molecule type" value="Genomic_DNA"/>
</dbReference>
<dbReference type="AlphaFoldDB" id="A0A382L5S1"/>
<accession>A0A382L5S1</accession>
<evidence type="ECO:0000313" key="1">
    <source>
        <dbReference type="EMBL" id="SVC32298.1"/>
    </source>
</evidence>
<organism evidence="1">
    <name type="scientific">marine metagenome</name>
    <dbReference type="NCBI Taxonomy" id="408172"/>
    <lineage>
        <taxon>unclassified sequences</taxon>
        <taxon>metagenomes</taxon>
        <taxon>ecological metagenomes</taxon>
    </lineage>
</organism>
<sequence length="50" mass="5978">VKVVEIVPKVVEDELKALKKDNAEMKNILNKLKSYVHPNHHYLYFKEKKE</sequence>
<proteinExistence type="predicted"/>
<name>A0A382L5S1_9ZZZZ</name>
<gene>
    <name evidence="1" type="ORF">METZ01_LOCUS285152</name>
</gene>
<feature type="non-terminal residue" evidence="1">
    <location>
        <position position="1"/>
    </location>
</feature>
<reference evidence="1" key="1">
    <citation type="submission" date="2018-05" db="EMBL/GenBank/DDBJ databases">
        <authorList>
            <person name="Lanie J.A."/>
            <person name="Ng W.-L."/>
            <person name="Kazmierczak K.M."/>
            <person name="Andrzejewski T.M."/>
            <person name="Davidsen T.M."/>
            <person name="Wayne K.J."/>
            <person name="Tettelin H."/>
            <person name="Glass J.I."/>
            <person name="Rusch D."/>
            <person name="Podicherti R."/>
            <person name="Tsui H.-C.T."/>
            <person name="Winkler M.E."/>
        </authorList>
    </citation>
    <scope>NUCLEOTIDE SEQUENCE</scope>
</reference>